<evidence type="ECO:0000313" key="2">
    <source>
        <dbReference type="EMBL" id="MPC96260.1"/>
    </source>
</evidence>
<reference evidence="2 3" key="1">
    <citation type="submission" date="2019-05" db="EMBL/GenBank/DDBJ databases">
        <title>Another draft genome of Portunus trituberculatus and its Hox gene families provides insights of decapod evolution.</title>
        <authorList>
            <person name="Jeong J.-H."/>
            <person name="Song I."/>
            <person name="Kim S."/>
            <person name="Choi T."/>
            <person name="Kim D."/>
            <person name="Ryu S."/>
            <person name="Kim W."/>
        </authorList>
    </citation>
    <scope>NUCLEOTIDE SEQUENCE [LARGE SCALE GENOMIC DNA]</scope>
    <source>
        <tissue evidence="2">Muscle</tissue>
    </source>
</reference>
<dbReference type="EMBL" id="VSRR010105216">
    <property type="protein sequence ID" value="MPC96260.1"/>
    <property type="molecule type" value="Genomic_DNA"/>
</dbReference>
<protein>
    <submittedName>
        <fullName evidence="2">Uncharacterized protein</fullName>
    </submittedName>
</protein>
<proteinExistence type="predicted"/>
<evidence type="ECO:0000313" key="3">
    <source>
        <dbReference type="Proteomes" id="UP000324222"/>
    </source>
</evidence>
<evidence type="ECO:0000256" key="1">
    <source>
        <dbReference type="SAM" id="MobiDB-lite"/>
    </source>
</evidence>
<gene>
    <name evidence="2" type="ORF">E2C01_091508</name>
</gene>
<keyword evidence="3" id="KW-1185">Reference proteome</keyword>
<dbReference type="AlphaFoldDB" id="A0A5B7JHP5"/>
<dbReference type="Proteomes" id="UP000324222">
    <property type="component" value="Unassembled WGS sequence"/>
</dbReference>
<feature type="region of interest" description="Disordered" evidence="1">
    <location>
        <begin position="1"/>
        <end position="34"/>
    </location>
</feature>
<sequence length="61" mass="6382">MNLAASQTNTPSLPFPESSPATATANTPRPLPTTPLLLLPAARNAQVTTGHQVLFTEANKN</sequence>
<accession>A0A5B7JHP5</accession>
<comment type="caution">
    <text evidence="2">The sequence shown here is derived from an EMBL/GenBank/DDBJ whole genome shotgun (WGS) entry which is preliminary data.</text>
</comment>
<feature type="compositionally biased region" description="Polar residues" evidence="1">
    <location>
        <begin position="1"/>
        <end position="12"/>
    </location>
</feature>
<feature type="compositionally biased region" description="Low complexity" evidence="1">
    <location>
        <begin position="20"/>
        <end position="34"/>
    </location>
</feature>
<name>A0A5B7JHP5_PORTR</name>
<organism evidence="2 3">
    <name type="scientific">Portunus trituberculatus</name>
    <name type="common">Swimming crab</name>
    <name type="synonym">Neptunus trituberculatus</name>
    <dbReference type="NCBI Taxonomy" id="210409"/>
    <lineage>
        <taxon>Eukaryota</taxon>
        <taxon>Metazoa</taxon>
        <taxon>Ecdysozoa</taxon>
        <taxon>Arthropoda</taxon>
        <taxon>Crustacea</taxon>
        <taxon>Multicrustacea</taxon>
        <taxon>Malacostraca</taxon>
        <taxon>Eumalacostraca</taxon>
        <taxon>Eucarida</taxon>
        <taxon>Decapoda</taxon>
        <taxon>Pleocyemata</taxon>
        <taxon>Brachyura</taxon>
        <taxon>Eubrachyura</taxon>
        <taxon>Portunoidea</taxon>
        <taxon>Portunidae</taxon>
        <taxon>Portuninae</taxon>
        <taxon>Portunus</taxon>
    </lineage>
</organism>